<dbReference type="WBParaSite" id="TTAC_0000983801-mRNA-1">
    <property type="protein sequence ID" value="TTAC_0000983801-mRNA-1"/>
    <property type="gene ID" value="TTAC_0000983801"/>
</dbReference>
<reference evidence="1 2" key="2">
    <citation type="submission" date="2018-11" db="EMBL/GenBank/DDBJ databases">
        <authorList>
            <consortium name="Pathogen Informatics"/>
        </authorList>
    </citation>
    <scope>NUCLEOTIDE SEQUENCE [LARGE SCALE GENOMIC DNA]</scope>
</reference>
<keyword evidence="2" id="KW-1185">Reference proteome</keyword>
<evidence type="ECO:0000313" key="2">
    <source>
        <dbReference type="Proteomes" id="UP000274429"/>
    </source>
</evidence>
<dbReference type="EMBL" id="UYWX01021081">
    <property type="protein sequence ID" value="VDM34758.1"/>
    <property type="molecule type" value="Genomic_DNA"/>
</dbReference>
<reference evidence="3" key="1">
    <citation type="submission" date="2017-02" db="UniProtKB">
        <authorList>
            <consortium name="WormBaseParasite"/>
        </authorList>
    </citation>
    <scope>IDENTIFICATION</scope>
</reference>
<protein>
    <submittedName>
        <fullName evidence="1 3">Uncharacterized protein</fullName>
    </submittedName>
</protein>
<dbReference type="Proteomes" id="UP000274429">
    <property type="component" value="Unassembled WGS sequence"/>
</dbReference>
<sequence>MFTHMEMKDRKVEVLSLNDNIVFCEIFIMHLSKMSNNSYFALNGNNDTSLSTHYSQRYFLHSWKDYNCGIYCQIGAHFYYYLQNSWAKFVNFYGPAWHKASK</sequence>
<name>A0A0R3X8G3_HYDTA</name>
<dbReference type="AlphaFoldDB" id="A0A0R3X8G3"/>
<proteinExistence type="predicted"/>
<evidence type="ECO:0000313" key="1">
    <source>
        <dbReference type="EMBL" id="VDM34758.1"/>
    </source>
</evidence>
<evidence type="ECO:0000313" key="3">
    <source>
        <dbReference type="WBParaSite" id="TTAC_0000983801-mRNA-1"/>
    </source>
</evidence>
<accession>A0A0R3X8G3</accession>
<organism evidence="3">
    <name type="scientific">Hydatigena taeniaeformis</name>
    <name type="common">Feline tapeworm</name>
    <name type="synonym">Taenia taeniaeformis</name>
    <dbReference type="NCBI Taxonomy" id="6205"/>
    <lineage>
        <taxon>Eukaryota</taxon>
        <taxon>Metazoa</taxon>
        <taxon>Spiralia</taxon>
        <taxon>Lophotrochozoa</taxon>
        <taxon>Platyhelminthes</taxon>
        <taxon>Cestoda</taxon>
        <taxon>Eucestoda</taxon>
        <taxon>Cyclophyllidea</taxon>
        <taxon>Taeniidae</taxon>
        <taxon>Hydatigera</taxon>
    </lineage>
</organism>
<gene>
    <name evidence="1" type="ORF">TTAC_LOCUS9823</name>
</gene>